<dbReference type="Proteomes" id="UP001606300">
    <property type="component" value="Unassembled WGS sequence"/>
</dbReference>
<evidence type="ECO:0000256" key="1">
    <source>
        <dbReference type="SAM" id="Phobius"/>
    </source>
</evidence>
<evidence type="ECO:0000313" key="3">
    <source>
        <dbReference type="Proteomes" id="UP001606300"/>
    </source>
</evidence>
<feature type="transmembrane region" description="Helical" evidence="1">
    <location>
        <begin position="279"/>
        <end position="299"/>
    </location>
</feature>
<name>A0ABW7EX39_9BURK</name>
<proteinExistence type="predicted"/>
<evidence type="ECO:0000313" key="2">
    <source>
        <dbReference type="EMBL" id="MFG6416716.1"/>
    </source>
</evidence>
<feature type="transmembrane region" description="Helical" evidence="1">
    <location>
        <begin position="134"/>
        <end position="153"/>
    </location>
</feature>
<reference evidence="2 3" key="1">
    <citation type="submission" date="2024-09" db="EMBL/GenBank/DDBJ databases">
        <title>Novel species of the genus Pelomonas and Roseateles isolated from streams.</title>
        <authorList>
            <person name="Lu H."/>
        </authorList>
    </citation>
    <scope>NUCLEOTIDE SEQUENCE [LARGE SCALE GENOMIC DNA]</scope>
    <source>
        <strain evidence="2 3">DC23W</strain>
    </source>
</reference>
<gene>
    <name evidence="2" type="ORF">ACG02S_22725</name>
</gene>
<feature type="transmembrane region" description="Helical" evidence="1">
    <location>
        <begin position="100"/>
        <end position="122"/>
    </location>
</feature>
<accession>A0ABW7EX39</accession>
<feature type="transmembrane region" description="Helical" evidence="1">
    <location>
        <begin position="53"/>
        <end position="73"/>
    </location>
</feature>
<feature type="transmembrane region" description="Helical" evidence="1">
    <location>
        <begin position="187"/>
        <end position="204"/>
    </location>
</feature>
<protein>
    <submittedName>
        <fullName evidence="2">Uncharacterized protein</fullName>
    </submittedName>
</protein>
<sequence>MNATTRPARYASDESLPASDLPVFTRLLPALVSGLALAPAALAYEFPGRMDRLAVTVCWLQTLLLVIGAVSLATSAHERLHRWEGRIAPAAAHARARARLLLDLGWMGSIGLSGPLVLAAVLDLQSGGVRLLPGVVALLSCGLCAGLAMGLAWQGRAPRWLLPPALLVLAALALPHSMQALSHRTPLQSLLLLGLAGVTAFWLFSHRSLVRRGAPLPQWNPIPALRRLPSRVWRMVPMGEKKTRALPFTMFVFVPQFQMHAERVRWLDWGRAYDTVPAALGYGLWLSLLSGMACVWLIAPPLHWRQRLAPGGMSAQRWALRLVFGSMLFIAAWLSLGLCMARLTQPVHVGNWAAAMGDALLAVAVAAWLRGRRGNTWRGLGIVLALGVVAALAIAVTSWLGLTPQRGAVWLAIQLALTVPVARAAIRAWAQQDLNLMA</sequence>
<keyword evidence="3" id="KW-1185">Reference proteome</keyword>
<feature type="transmembrane region" description="Helical" evidence="1">
    <location>
        <begin position="381"/>
        <end position="402"/>
    </location>
</feature>
<feature type="transmembrane region" description="Helical" evidence="1">
    <location>
        <begin position="349"/>
        <end position="369"/>
    </location>
</feature>
<feature type="transmembrane region" description="Helical" evidence="1">
    <location>
        <begin position="408"/>
        <end position="426"/>
    </location>
</feature>
<feature type="transmembrane region" description="Helical" evidence="1">
    <location>
        <begin position="320"/>
        <end position="343"/>
    </location>
</feature>
<comment type="caution">
    <text evidence="2">The sequence shown here is derived from an EMBL/GenBank/DDBJ whole genome shotgun (WGS) entry which is preliminary data.</text>
</comment>
<organism evidence="2 3">
    <name type="scientific">Pelomonas dachongensis</name>
    <dbReference type="NCBI Taxonomy" id="3299029"/>
    <lineage>
        <taxon>Bacteria</taxon>
        <taxon>Pseudomonadati</taxon>
        <taxon>Pseudomonadota</taxon>
        <taxon>Betaproteobacteria</taxon>
        <taxon>Burkholderiales</taxon>
        <taxon>Sphaerotilaceae</taxon>
        <taxon>Roseateles</taxon>
    </lineage>
</organism>
<keyword evidence="1" id="KW-0472">Membrane</keyword>
<feature type="transmembrane region" description="Helical" evidence="1">
    <location>
        <begin position="160"/>
        <end position="181"/>
    </location>
</feature>
<dbReference type="EMBL" id="JBIGHY010000011">
    <property type="protein sequence ID" value="MFG6416716.1"/>
    <property type="molecule type" value="Genomic_DNA"/>
</dbReference>
<dbReference type="RefSeq" id="WP_394472782.1">
    <property type="nucleotide sequence ID" value="NZ_JBIGHY010000011.1"/>
</dbReference>
<keyword evidence="1" id="KW-0812">Transmembrane</keyword>
<keyword evidence="1" id="KW-1133">Transmembrane helix</keyword>